<comment type="caution">
    <text evidence="22">The sequence shown here is derived from an EMBL/GenBank/DDBJ whole genome shotgun (WGS) entry which is preliminary data.</text>
</comment>
<evidence type="ECO:0000256" key="17">
    <source>
        <dbReference type="ARBA" id="ARBA00074927"/>
    </source>
</evidence>
<feature type="compositionally biased region" description="Acidic residues" evidence="20">
    <location>
        <begin position="52"/>
        <end position="69"/>
    </location>
</feature>
<keyword evidence="6" id="KW-0479">Metal-binding</keyword>
<evidence type="ECO:0000256" key="8">
    <source>
        <dbReference type="ARBA" id="ARBA00022771"/>
    </source>
</evidence>
<feature type="compositionally biased region" description="Basic and acidic residues" evidence="20">
    <location>
        <begin position="143"/>
        <end position="159"/>
    </location>
</feature>
<dbReference type="InterPro" id="IPR008045">
    <property type="entry name" value="MCM2"/>
</dbReference>
<evidence type="ECO:0000256" key="16">
    <source>
        <dbReference type="ARBA" id="ARBA00047995"/>
    </source>
</evidence>
<evidence type="ECO:0000256" key="6">
    <source>
        <dbReference type="ARBA" id="ARBA00022723"/>
    </source>
</evidence>
<dbReference type="GO" id="GO:0008270">
    <property type="term" value="F:zinc ion binding"/>
    <property type="evidence" value="ECO:0007669"/>
    <property type="project" value="UniProtKB-KW"/>
</dbReference>
<gene>
    <name evidence="22" type="ORF">NE237_019933</name>
</gene>
<dbReference type="GO" id="GO:0042555">
    <property type="term" value="C:MCM complex"/>
    <property type="evidence" value="ECO:0007669"/>
    <property type="project" value="InterPro"/>
</dbReference>
<dbReference type="GO" id="GO:0017116">
    <property type="term" value="F:single-stranded DNA helicase activity"/>
    <property type="evidence" value="ECO:0007669"/>
    <property type="project" value="TreeGrafter"/>
</dbReference>
<dbReference type="Pfam" id="PF17855">
    <property type="entry name" value="MCM_lid"/>
    <property type="match status" value="1"/>
</dbReference>
<keyword evidence="10" id="KW-0347">Helicase</keyword>
<dbReference type="EMBL" id="JAMYWD010000009">
    <property type="protein sequence ID" value="KAJ4960023.1"/>
    <property type="molecule type" value="Genomic_DNA"/>
</dbReference>
<dbReference type="Gene3D" id="3.40.50.300">
    <property type="entry name" value="P-loop containing nucleotide triphosphate hydrolases"/>
    <property type="match status" value="1"/>
</dbReference>
<protein>
    <recommendedName>
        <fullName evidence="4">DNA replication licensing factor MCM2</fullName>
        <ecNumber evidence="3">3.6.4.12</ecNumber>
    </recommendedName>
    <alternativeName>
        <fullName evidence="17">DNA replication licensing factor mcm2</fullName>
    </alternativeName>
    <alternativeName>
        <fullName evidence="18">Minichromosome maintenance protein 2</fullName>
    </alternativeName>
</protein>
<dbReference type="InterPro" id="IPR018525">
    <property type="entry name" value="MCM_CS"/>
</dbReference>
<dbReference type="Gene3D" id="2.40.50.140">
    <property type="entry name" value="Nucleic acid-binding proteins"/>
    <property type="match status" value="1"/>
</dbReference>
<dbReference type="GO" id="GO:1902975">
    <property type="term" value="P:mitotic DNA replication initiation"/>
    <property type="evidence" value="ECO:0007669"/>
    <property type="project" value="TreeGrafter"/>
</dbReference>
<dbReference type="FunFam" id="3.40.50.300:FF:000138">
    <property type="entry name" value="DNA helicase"/>
    <property type="match status" value="1"/>
</dbReference>
<accession>A0A9Q0H846</accession>
<keyword evidence="11" id="KW-0862">Zinc</keyword>
<evidence type="ECO:0000256" key="12">
    <source>
        <dbReference type="ARBA" id="ARBA00022840"/>
    </source>
</evidence>
<evidence type="ECO:0000256" key="15">
    <source>
        <dbReference type="ARBA" id="ARBA00023306"/>
    </source>
</evidence>
<evidence type="ECO:0000313" key="22">
    <source>
        <dbReference type="EMBL" id="KAJ4960023.1"/>
    </source>
</evidence>
<dbReference type="Pfam" id="PF14551">
    <property type="entry name" value="MCM_N"/>
    <property type="match status" value="1"/>
</dbReference>
<dbReference type="InterPro" id="IPR027417">
    <property type="entry name" value="P-loop_NTPase"/>
</dbReference>
<dbReference type="InterPro" id="IPR059098">
    <property type="entry name" value="WHD_MCM2"/>
</dbReference>
<evidence type="ECO:0000256" key="1">
    <source>
        <dbReference type="ARBA" id="ARBA00004123"/>
    </source>
</evidence>
<comment type="subcellular location">
    <subcellularLocation>
        <location evidence="1">Nucleus</location>
    </subcellularLocation>
</comment>
<dbReference type="Proteomes" id="UP001141806">
    <property type="component" value="Unassembled WGS sequence"/>
</dbReference>
<dbReference type="GO" id="GO:0003697">
    <property type="term" value="F:single-stranded DNA binding"/>
    <property type="evidence" value="ECO:0007669"/>
    <property type="project" value="TreeGrafter"/>
</dbReference>
<sequence>MADSENPSTPGSPTSAGFSTDRLPPNTSRTSETYSDEDEAAVDPHIIRDDPDVGDGEEDEGEDLYENYMEDYRPMEELDQYESGGIDDSMEDERDLDQIMEDRRAAELELDAKDGRKSNRKLPQLLHDQDTDEDFNYRPPKRSRADFRPPRGPRSHDDTDGMQSSPGRSQRGHSRDDVPITDQTDDEPYEDEEDDDDGEFEMYRVQGTLREWVTRDEVRRFIAKKFKEFLLTYVNPKNEQGDFEYVRLINEMVLADGCSLEIDYKQFIYIHPNIAIWLADAPQSVLEVMEEVAKNVVFDLHPNYKNIHQKIYVRITNLPVYDQIRNIRQIHLNTMIRIGGVVTRRTGVFPQLQQVKYDCNKCGAVLGPFFQNSYSEVKVGSCPECQSKGPFTVNIEQTIYRNYQKLSLQESPGIVPAGRLPRYKEVILLNDLIDCARPGEEIEVTGIYTNNFDLSLNTKNGFPVFATVVEANYVTKKQDLFSAYKLTQEDKEEIEKLAKDPRIGERIIKSIAPSIYGHEDIKTAIALAMFGGQEKNVQGKHRLRGDINVLLLGDPGTAKSQFLKYVEKTGQRAVYTTGKGASAVGLTAAVHKDPVTREWTLEGGALVLADRGICLIDEFDKMNDQDRVSIHEAMEQQSISISKAGIVTSLQARCSVIAAANPVGGRYDSSKTFSQNVELTDPIVSRFDILCVVKDVVDPVTDEMLAKFVVDSHFKSQPKGANMDDKSVSNSVEDPPASARPVDPEILPQDILKKYITYAKLHVFPRLQDTDLNKLMHVYAELRRESSHGQGIPIAVRHIESMIRMSEAHARMHLRQHVTQDDVDMAIRVLLDSFISTQKFGVQKALQKSFRKYMTFKREYNDFLLYLLRGLVKVALQFEELVSGSTTRLNQVEVKVEELQNKAQDYEIYDLKPFFSSTQFSRANFELDEERKIIKHHLVR</sequence>
<dbReference type="SUPFAM" id="SSF52540">
    <property type="entry name" value="P-loop containing nucleoside triphosphate hydrolases"/>
    <property type="match status" value="1"/>
</dbReference>
<dbReference type="GO" id="GO:0000727">
    <property type="term" value="P:double-strand break repair via break-induced replication"/>
    <property type="evidence" value="ECO:0007669"/>
    <property type="project" value="TreeGrafter"/>
</dbReference>
<reference evidence="22" key="1">
    <citation type="journal article" date="2023" name="Plant J.">
        <title>The genome of the king protea, Protea cynaroides.</title>
        <authorList>
            <person name="Chang J."/>
            <person name="Duong T.A."/>
            <person name="Schoeman C."/>
            <person name="Ma X."/>
            <person name="Roodt D."/>
            <person name="Barker N."/>
            <person name="Li Z."/>
            <person name="Van de Peer Y."/>
            <person name="Mizrachi E."/>
        </authorList>
    </citation>
    <scope>NUCLEOTIDE SEQUENCE</scope>
    <source>
        <tissue evidence="22">Young leaves</tissue>
    </source>
</reference>
<evidence type="ECO:0000259" key="21">
    <source>
        <dbReference type="PROSITE" id="PS50051"/>
    </source>
</evidence>
<dbReference type="Pfam" id="PF17207">
    <property type="entry name" value="MCM_OB"/>
    <property type="match status" value="1"/>
</dbReference>
<dbReference type="InterPro" id="IPR027925">
    <property type="entry name" value="MCM_N"/>
</dbReference>
<dbReference type="SMART" id="SM00350">
    <property type="entry name" value="MCM"/>
    <property type="match status" value="1"/>
</dbReference>
<evidence type="ECO:0000256" key="4">
    <source>
        <dbReference type="ARBA" id="ARBA00018925"/>
    </source>
</evidence>
<keyword evidence="19" id="KW-0175">Coiled coil</keyword>
<keyword evidence="8" id="KW-0863">Zinc-finger</keyword>
<dbReference type="GO" id="GO:0005634">
    <property type="term" value="C:nucleus"/>
    <property type="evidence" value="ECO:0007669"/>
    <property type="project" value="UniProtKB-SubCell"/>
</dbReference>
<dbReference type="Gene3D" id="3.30.1640.10">
    <property type="entry name" value="mini-chromosome maintenance (MCM) complex, chain A, domain 1"/>
    <property type="match status" value="1"/>
</dbReference>
<evidence type="ECO:0000256" key="9">
    <source>
        <dbReference type="ARBA" id="ARBA00022801"/>
    </source>
</evidence>
<dbReference type="InterPro" id="IPR012340">
    <property type="entry name" value="NA-bd_OB-fold"/>
</dbReference>
<dbReference type="FunFam" id="2.20.28.10:FF:000002">
    <property type="entry name" value="DNA helicase"/>
    <property type="match status" value="1"/>
</dbReference>
<dbReference type="InterPro" id="IPR041562">
    <property type="entry name" value="MCM_lid"/>
</dbReference>
<dbReference type="PRINTS" id="PR01657">
    <property type="entry name" value="MCMFAMILY"/>
</dbReference>
<dbReference type="Pfam" id="PF00493">
    <property type="entry name" value="MCM"/>
    <property type="match status" value="1"/>
</dbReference>
<evidence type="ECO:0000256" key="20">
    <source>
        <dbReference type="SAM" id="MobiDB-lite"/>
    </source>
</evidence>
<keyword evidence="13" id="KW-0238">DNA-binding</keyword>
<evidence type="ECO:0000256" key="2">
    <source>
        <dbReference type="ARBA" id="ARBA00008010"/>
    </source>
</evidence>
<dbReference type="GO" id="GO:0016787">
    <property type="term" value="F:hydrolase activity"/>
    <property type="evidence" value="ECO:0007669"/>
    <property type="project" value="UniProtKB-KW"/>
</dbReference>
<evidence type="ECO:0000313" key="23">
    <source>
        <dbReference type="Proteomes" id="UP001141806"/>
    </source>
</evidence>
<dbReference type="PANTHER" id="PTHR11630">
    <property type="entry name" value="DNA REPLICATION LICENSING FACTOR MCM FAMILY MEMBER"/>
    <property type="match status" value="1"/>
</dbReference>
<dbReference type="EC" id="3.6.4.12" evidence="3"/>
<dbReference type="GO" id="GO:0005524">
    <property type="term" value="F:ATP binding"/>
    <property type="evidence" value="ECO:0007669"/>
    <property type="project" value="UniProtKB-KW"/>
</dbReference>
<organism evidence="22 23">
    <name type="scientific">Protea cynaroides</name>
    <dbReference type="NCBI Taxonomy" id="273540"/>
    <lineage>
        <taxon>Eukaryota</taxon>
        <taxon>Viridiplantae</taxon>
        <taxon>Streptophyta</taxon>
        <taxon>Embryophyta</taxon>
        <taxon>Tracheophyta</taxon>
        <taxon>Spermatophyta</taxon>
        <taxon>Magnoliopsida</taxon>
        <taxon>Proteales</taxon>
        <taxon>Proteaceae</taxon>
        <taxon>Protea</taxon>
    </lineage>
</organism>
<feature type="domain" description="MCM C-terminal AAA(+) ATPase" evidence="21">
    <location>
        <begin position="503"/>
        <end position="709"/>
    </location>
</feature>
<evidence type="ECO:0000256" key="19">
    <source>
        <dbReference type="SAM" id="Coils"/>
    </source>
</evidence>
<evidence type="ECO:0000256" key="14">
    <source>
        <dbReference type="ARBA" id="ARBA00023242"/>
    </source>
</evidence>
<dbReference type="Pfam" id="PF23669">
    <property type="entry name" value="WHD_MCM2"/>
    <property type="match status" value="1"/>
</dbReference>
<dbReference type="PANTHER" id="PTHR11630:SF44">
    <property type="entry name" value="DNA REPLICATION LICENSING FACTOR MCM2"/>
    <property type="match status" value="1"/>
</dbReference>
<dbReference type="InterPro" id="IPR033762">
    <property type="entry name" value="MCM_OB"/>
</dbReference>
<comment type="catalytic activity">
    <reaction evidence="16">
        <text>ATP + H2O = ADP + phosphate + H(+)</text>
        <dbReference type="Rhea" id="RHEA:13065"/>
        <dbReference type="ChEBI" id="CHEBI:15377"/>
        <dbReference type="ChEBI" id="CHEBI:15378"/>
        <dbReference type="ChEBI" id="CHEBI:30616"/>
        <dbReference type="ChEBI" id="CHEBI:43474"/>
        <dbReference type="ChEBI" id="CHEBI:456216"/>
        <dbReference type="EC" id="3.6.4.12"/>
    </reaction>
</comment>
<keyword evidence="14" id="KW-0539">Nucleus</keyword>
<evidence type="ECO:0000256" key="3">
    <source>
        <dbReference type="ARBA" id="ARBA00012551"/>
    </source>
</evidence>
<feature type="compositionally biased region" description="Basic and acidic residues" evidence="20">
    <location>
        <begin position="96"/>
        <end position="117"/>
    </location>
</feature>
<name>A0A9Q0H846_9MAGN</name>
<proteinExistence type="inferred from homology"/>
<keyword evidence="7" id="KW-0547">Nucleotide-binding</keyword>
<dbReference type="GO" id="GO:0043138">
    <property type="term" value="F:3'-5' DNA helicase activity"/>
    <property type="evidence" value="ECO:0007669"/>
    <property type="project" value="TreeGrafter"/>
</dbReference>
<dbReference type="OrthoDB" id="844at2759"/>
<feature type="region of interest" description="Disordered" evidence="20">
    <location>
        <begin position="717"/>
        <end position="743"/>
    </location>
</feature>
<evidence type="ECO:0000256" key="11">
    <source>
        <dbReference type="ARBA" id="ARBA00022833"/>
    </source>
</evidence>
<evidence type="ECO:0000256" key="18">
    <source>
        <dbReference type="ARBA" id="ARBA00078186"/>
    </source>
</evidence>
<dbReference type="FunFam" id="3.30.1640.10:FF:000008">
    <property type="entry name" value="DNA helicase"/>
    <property type="match status" value="1"/>
</dbReference>
<dbReference type="PROSITE" id="PS50051">
    <property type="entry name" value="MCM_2"/>
    <property type="match status" value="1"/>
</dbReference>
<dbReference type="AlphaFoldDB" id="A0A9Q0H846"/>
<keyword evidence="12" id="KW-0067">ATP-binding</keyword>
<evidence type="ECO:0000256" key="7">
    <source>
        <dbReference type="ARBA" id="ARBA00022741"/>
    </source>
</evidence>
<feature type="compositionally biased region" description="Polar residues" evidence="20">
    <location>
        <begin position="1"/>
        <end position="18"/>
    </location>
</feature>
<dbReference type="CDD" id="cd17753">
    <property type="entry name" value="MCM2"/>
    <property type="match status" value="1"/>
</dbReference>
<dbReference type="PROSITE" id="PS00847">
    <property type="entry name" value="MCM_1"/>
    <property type="match status" value="1"/>
</dbReference>
<dbReference type="Pfam" id="PF12619">
    <property type="entry name" value="MCM2_N"/>
    <property type="match status" value="1"/>
</dbReference>
<evidence type="ECO:0000256" key="13">
    <source>
        <dbReference type="ARBA" id="ARBA00023125"/>
    </source>
</evidence>
<dbReference type="SUPFAM" id="SSF50249">
    <property type="entry name" value="Nucleic acid-binding proteins"/>
    <property type="match status" value="1"/>
</dbReference>
<dbReference type="InterPro" id="IPR031327">
    <property type="entry name" value="MCM"/>
</dbReference>
<dbReference type="Gene3D" id="2.20.28.10">
    <property type="match status" value="1"/>
</dbReference>
<feature type="compositionally biased region" description="Acidic residues" evidence="20">
    <location>
        <begin position="183"/>
        <end position="199"/>
    </location>
</feature>
<feature type="region of interest" description="Disordered" evidence="20">
    <location>
        <begin position="1"/>
        <end position="199"/>
    </location>
</feature>
<feature type="coiled-coil region" evidence="19">
    <location>
        <begin position="882"/>
        <end position="909"/>
    </location>
</feature>
<comment type="similarity">
    <text evidence="2">Belongs to the MCM family.</text>
</comment>
<keyword evidence="23" id="KW-1185">Reference proteome</keyword>
<evidence type="ECO:0000256" key="5">
    <source>
        <dbReference type="ARBA" id="ARBA00022705"/>
    </source>
</evidence>
<dbReference type="InterPro" id="IPR001208">
    <property type="entry name" value="MCM_dom"/>
</dbReference>
<keyword evidence="9" id="KW-0378">Hydrolase</keyword>
<dbReference type="PRINTS" id="PR01658">
    <property type="entry name" value="MCMPROTEIN2"/>
</dbReference>
<keyword evidence="15" id="KW-0131">Cell cycle</keyword>
<evidence type="ECO:0000256" key="10">
    <source>
        <dbReference type="ARBA" id="ARBA00022806"/>
    </source>
</evidence>
<keyword evidence="5" id="KW-0235">DNA replication</keyword>